<sequence>MFFITSLFCLTQSASRFFVASLFCLPRHPGSLLLSSSVSLPHVHFPLISYSLFHVTFCHPPPLYQIGQRLRSCCLCREAGRHAPKSELHPGQPSGIRLENEGFRKVRL</sequence>
<gene>
    <name evidence="3" type="ORF">NDU88_000823</name>
</gene>
<protein>
    <recommendedName>
        <fullName evidence="5">Secreted protein</fullName>
    </recommendedName>
</protein>
<dbReference type="Proteomes" id="UP001066276">
    <property type="component" value="Chromosome 9"/>
</dbReference>
<proteinExistence type="predicted"/>
<accession>A0AAV7MLN6</accession>
<evidence type="ECO:0000313" key="4">
    <source>
        <dbReference type="Proteomes" id="UP001066276"/>
    </source>
</evidence>
<feature type="region of interest" description="Disordered" evidence="1">
    <location>
        <begin position="83"/>
        <end position="102"/>
    </location>
</feature>
<reference evidence="3" key="1">
    <citation type="journal article" date="2022" name="bioRxiv">
        <title>Sequencing and chromosome-scale assembly of the giantPleurodeles waltlgenome.</title>
        <authorList>
            <person name="Brown T."/>
            <person name="Elewa A."/>
            <person name="Iarovenko S."/>
            <person name="Subramanian E."/>
            <person name="Araus A.J."/>
            <person name="Petzold A."/>
            <person name="Susuki M."/>
            <person name="Suzuki K.-i.T."/>
            <person name="Hayashi T."/>
            <person name="Toyoda A."/>
            <person name="Oliveira C."/>
            <person name="Osipova E."/>
            <person name="Leigh N.D."/>
            <person name="Simon A."/>
            <person name="Yun M.H."/>
        </authorList>
    </citation>
    <scope>NUCLEOTIDE SEQUENCE</scope>
    <source>
        <strain evidence="3">20211129_DDA</strain>
        <tissue evidence="3">Liver</tissue>
    </source>
</reference>
<name>A0AAV7MLN6_PLEWA</name>
<comment type="caution">
    <text evidence="3">The sequence shown here is derived from an EMBL/GenBank/DDBJ whole genome shotgun (WGS) entry which is preliminary data.</text>
</comment>
<evidence type="ECO:0000256" key="1">
    <source>
        <dbReference type="SAM" id="MobiDB-lite"/>
    </source>
</evidence>
<organism evidence="3 4">
    <name type="scientific">Pleurodeles waltl</name>
    <name type="common">Iberian ribbed newt</name>
    <dbReference type="NCBI Taxonomy" id="8319"/>
    <lineage>
        <taxon>Eukaryota</taxon>
        <taxon>Metazoa</taxon>
        <taxon>Chordata</taxon>
        <taxon>Craniata</taxon>
        <taxon>Vertebrata</taxon>
        <taxon>Euteleostomi</taxon>
        <taxon>Amphibia</taxon>
        <taxon>Batrachia</taxon>
        <taxon>Caudata</taxon>
        <taxon>Salamandroidea</taxon>
        <taxon>Salamandridae</taxon>
        <taxon>Pleurodelinae</taxon>
        <taxon>Pleurodeles</taxon>
    </lineage>
</organism>
<dbReference type="AlphaFoldDB" id="A0AAV7MLN6"/>
<feature type="signal peptide" evidence="2">
    <location>
        <begin position="1"/>
        <end position="16"/>
    </location>
</feature>
<evidence type="ECO:0000313" key="3">
    <source>
        <dbReference type="EMBL" id="KAJ1103399.1"/>
    </source>
</evidence>
<keyword evidence="4" id="KW-1185">Reference proteome</keyword>
<evidence type="ECO:0000256" key="2">
    <source>
        <dbReference type="SAM" id="SignalP"/>
    </source>
</evidence>
<keyword evidence="2" id="KW-0732">Signal</keyword>
<feature type="chain" id="PRO_5043428861" description="Secreted protein" evidence="2">
    <location>
        <begin position="17"/>
        <end position="108"/>
    </location>
</feature>
<evidence type="ECO:0008006" key="5">
    <source>
        <dbReference type="Google" id="ProtNLM"/>
    </source>
</evidence>
<dbReference type="EMBL" id="JANPWB010000013">
    <property type="protein sequence ID" value="KAJ1103399.1"/>
    <property type="molecule type" value="Genomic_DNA"/>
</dbReference>